<name>A0A8T5GEC9_9ARCH</name>
<evidence type="ECO:0000256" key="1">
    <source>
        <dbReference type="SAM" id="Coils"/>
    </source>
</evidence>
<dbReference type="Proteomes" id="UP000722459">
    <property type="component" value="Unassembled WGS sequence"/>
</dbReference>
<organism evidence="2 3">
    <name type="scientific">Candidatus Iainarchaeum sp</name>
    <dbReference type="NCBI Taxonomy" id="3101447"/>
    <lineage>
        <taxon>Archaea</taxon>
        <taxon>Candidatus Iainarchaeota</taxon>
        <taxon>Candidatus Iainarchaeia</taxon>
        <taxon>Candidatus Iainarchaeales</taxon>
        <taxon>Candidatus Iainarchaeaceae</taxon>
        <taxon>Candidatus Iainarchaeum</taxon>
    </lineage>
</organism>
<accession>A0A8T5GEC9</accession>
<evidence type="ECO:0000313" key="3">
    <source>
        <dbReference type="Proteomes" id="UP000722459"/>
    </source>
</evidence>
<feature type="coiled-coil region" evidence="1">
    <location>
        <begin position="4"/>
        <end position="66"/>
    </location>
</feature>
<keyword evidence="1" id="KW-0175">Coiled coil</keyword>
<dbReference type="AlphaFoldDB" id="A0A8T5GEC9"/>
<reference evidence="2" key="1">
    <citation type="journal article" date="2021" name="ISME J.">
        <title>Mercury methylation by metabolically versatile and cosmopolitan marine bacteria.</title>
        <authorList>
            <person name="Lin H."/>
            <person name="Ascher D.B."/>
            <person name="Myung Y."/>
            <person name="Lamborg C.H."/>
            <person name="Hallam S.J."/>
            <person name="Gionfriddo C.M."/>
            <person name="Holt K.E."/>
            <person name="Moreau J.W."/>
        </authorList>
    </citation>
    <scope>NUCLEOTIDE SEQUENCE</scope>
    <source>
        <strain evidence="2">SI075_bin30</strain>
    </source>
</reference>
<proteinExistence type="predicted"/>
<protein>
    <submittedName>
        <fullName evidence="2">Uncharacterized protein</fullName>
    </submittedName>
</protein>
<dbReference type="EMBL" id="JABJNZ010000037">
    <property type="protein sequence ID" value="MBT4870474.1"/>
    <property type="molecule type" value="Genomic_DNA"/>
</dbReference>
<evidence type="ECO:0000313" key="2">
    <source>
        <dbReference type="EMBL" id="MBT4870474.1"/>
    </source>
</evidence>
<gene>
    <name evidence="2" type="ORF">HON47_02790</name>
</gene>
<sequence length="75" mass="9296">MEELSELKLEYDRLKRQKDNLEKNYERRKKLKLCDEEYEHDINIDIKQLTHDLGILHRKIKAIESEQHRHKLINE</sequence>
<comment type="caution">
    <text evidence="2">The sequence shown here is derived from an EMBL/GenBank/DDBJ whole genome shotgun (WGS) entry which is preliminary data.</text>
</comment>